<accession>V4A9E8</accession>
<feature type="domain" description="TIR" evidence="3">
    <location>
        <begin position="991"/>
        <end position="1104"/>
    </location>
</feature>
<dbReference type="OMA" id="THIISER"/>
<dbReference type="InterPro" id="IPR016024">
    <property type="entry name" value="ARM-type_fold"/>
</dbReference>
<dbReference type="SUPFAM" id="SSF47986">
    <property type="entry name" value="DEATH domain"/>
    <property type="match status" value="1"/>
</dbReference>
<dbReference type="Pfam" id="PF13676">
    <property type="entry name" value="TIR_2"/>
    <property type="match status" value="2"/>
</dbReference>
<sequence length="1454" mass="167116">MAVVCVPNIPDSTSQGVQLVKYMFGVITEQVDDGAREAYSESDMNKFHDMLLEMLLKFIELGPGSGHCFIWREIFGWKRFKDYYQTISKEKNSKLLKSLKKVYYYKGESDIDNKKYYEELQKALLYIVDHAITDELIKQNYEEYLDIFMFYQTEFCTADRAVFNLMHTLAIKLWYKFGRKPFKGVTDPDLYRKYLKDMEQILCDDKVPTDDHMIKQLRSTLQYPILGIKEESGVFSAIYMEVMEFLQVLANKKTGVPPVLFLEDIGYLWFHVNADELKGNKAFIFDGMAPKFAEFLENLTDFSYCDVRLVKPALNNILGPVMNNSKEHCDLWIRILKAALPIQGCAEAVYYAVREQAKFLKWKTRQQEAKEVFIALTKIDVTYPEERKRKDTVDYYTNFAQYFLDQLKKAKVIPELLEELSDFCLTVLEEQKVVLYDLAYRVADYFDDLNFKKHKPMVMKVLKRVTALLRVDHEFDINRCCTLQEIQCNSFSAITDFKSLEPEDFDVLIDLCDAAVSGEFLTPDNTLGTEHYRISFVAILKTFQLISGSTDVGKIKDLIKKVVDLLEHEEDEVCSMATNQLYLLSTGQGGVTALGPHLPKLIESFIEKEECMLLNTINAVYPENGECMEKHFQGLFEFVDSGEQSIKSIIQQLLIKVATHQPQLFTEENVDKVLEVMFECDPNYQVSYLMIIDSLATKNIKILMHTLDTLLTNEFSEYCFYSLCSVLRKIASKSPENKAEKVMNKFVKFLSEPESQNTILVITEVRNLLVSHKALVERHKPLYEKIRNSATDQNLRDLATSLIDLLEGRTLLKLADDIEYQQGEIDNLDVRVTTNENTVNEVKVEVGEQKKDIKIIRKDVDDQGVKLNEVGEIVDVTVKKVEEIDMKTLSHAPYWSRDVSKLLNPKDEHDWRLLASRLGYSNDDIRAWSQQSDPCMAMLNEWYATHKTSEANYGIMNNLIEMNRTDAAVIVENAMKAAEQVVEDEDFEYVSPPPIFLSYQWSHQEEVKLLRKHLEMAGYDCWMDIGQMGGGDKLFEKIDRGIRAAKIIISCTTEKYAKSPNCNREVNLSANLRKPIIPLLLESCPWPPEGSMGPLFSEYLYIQFYQNSKEEETKDDRFWPIPKFQELLMQLNMNGVVPDEKKVHKMYKNWWMPIVEEIKVDKSKTFGGGKNKTAVTSSTEKKEDDKSPDVFISYQWDKQKNIMLLYKKLTELGYHCWMDIYQMGGGDSLYDKIDRGVRGSKVVISCVTEKYSLSANCRREVSLCDSLKRPIIPLLLESMTWPPRGPMSMAFTELLYIDVHSDPKIQDTWSGSKFDELRSKIEKYVPDQEVQQSQKNDEKEKPTEQKARTKEASDPIKKEKAEPVSKKLEEDPKVTQEQAAPPKKSSFVKSATPGSKTQKPPEQPSLRPGPSPEPKGSPTLSPAHTGAHNNPRNVRPTSAASKPSKKSSKACIIV</sequence>
<dbReference type="Gene3D" id="3.40.50.10140">
    <property type="entry name" value="Toll/interleukin-1 receptor homology (TIR) domain"/>
    <property type="match status" value="2"/>
</dbReference>
<evidence type="ECO:0000259" key="3">
    <source>
        <dbReference type="PROSITE" id="PS50104"/>
    </source>
</evidence>
<dbReference type="PROSITE" id="PS50104">
    <property type="entry name" value="TIR"/>
    <property type="match status" value="2"/>
</dbReference>
<dbReference type="SUPFAM" id="SSF52200">
    <property type="entry name" value="Toll/Interleukin receptor TIR domain"/>
    <property type="match status" value="2"/>
</dbReference>
<dbReference type="Proteomes" id="UP000030746">
    <property type="component" value="Unassembled WGS sequence"/>
</dbReference>
<dbReference type="InterPro" id="IPR035897">
    <property type="entry name" value="Toll_tir_struct_dom_sf"/>
</dbReference>
<keyword evidence="5" id="KW-1185">Reference proteome</keyword>
<dbReference type="GO" id="GO:0007165">
    <property type="term" value="P:signal transduction"/>
    <property type="evidence" value="ECO:0007669"/>
    <property type="project" value="InterPro"/>
</dbReference>
<dbReference type="CTD" id="20237545"/>
<proteinExistence type="predicted"/>
<dbReference type="HOGENOM" id="CLU_256664_0_0_1"/>
<organism evidence="4 5">
    <name type="scientific">Lottia gigantea</name>
    <name type="common">Giant owl limpet</name>
    <dbReference type="NCBI Taxonomy" id="225164"/>
    <lineage>
        <taxon>Eukaryota</taxon>
        <taxon>Metazoa</taxon>
        <taxon>Spiralia</taxon>
        <taxon>Lophotrochozoa</taxon>
        <taxon>Mollusca</taxon>
        <taxon>Gastropoda</taxon>
        <taxon>Patellogastropoda</taxon>
        <taxon>Lottioidea</taxon>
        <taxon>Lottiidae</taxon>
        <taxon>Lottia</taxon>
    </lineage>
</organism>
<feature type="compositionally biased region" description="Basic and acidic residues" evidence="1">
    <location>
        <begin position="1335"/>
        <end position="1374"/>
    </location>
</feature>
<dbReference type="GeneID" id="20237545"/>
<dbReference type="KEGG" id="lgi:LOTGIDRAFT_157899"/>
<feature type="domain" description="Death" evidence="2">
    <location>
        <begin position="910"/>
        <end position="975"/>
    </location>
</feature>
<feature type="compositionally biased region" description="Pro residues" evidence="1">
    <location>
        <begin position="1401"/>
        <end position="1415"/>
    </location>
</feature>
<dbReference type="InterPro" id="IPR000488">
    <property type="entry name" value="Death_dom"/>
</dbReference>
<evidence type="ECO:0000313" key="5">
    <source>
        <dbReference type="Proteomes" id="UP000030746"/>
    </source>
</evidence>
<dbReference type="PANTHER" id="PTHR47508">
    <property type="entry name" value="SAM DOMAIN-CONTAINING PROTEIN-RELATED"/>
    <property type="match status" value="1"/>
</dbReference>
<feature type="compositionally biased region" description="Polar residues" evidence="1">
    <location>
        <begin position="1387"/>
        <end position="1400"/>
    </location>
</feature>
<dbReference type="PROSITE" id="PS50017">
    <property type="entry name" value="DEATH_DOMAIN"/>
    <property type="match status" value="1"/>
</dbReference>
<dbReference type="RefSeq" id="XP_009048738.1">
    <property type="nucleotide sequence ID" value="XM_009050490.1"/>
</dbReference>
<dbReference type="SMART" id="SM00005">
    <property type="entry name" value="DEATH"/>
    <property type="match status" value="1"/>
</dbReference>
<dbReference type="InterPro" id="IPR011989">
    <property type="entry name" value="ARM-like"/>
</dbReference>
<gene>
    <name evidence="4" type="ORF">LOTGIDRAFT_157899</name>
</gene>
<name>V4A9E8_LOTGI</name>
<dbReference type="OrthoDB" id="6078042at2759"/>
<evidence type="ECO:0000256" key="1">
    <source>
        <dbReference type="SAM" id="MobiDB-lite"/>
    </source>
</evidence>
<evidence type="ECO:0000259" key="2">
    <source>
        <dbReference type="PROSITE" id="PS50017"/>
    </source>
</evidence>
<dbReference type="PANTHER" id="PTHR47508:SF1">
    <property type="entry name" value="NON-SPECIFIC SERINE_THREONINE PROTEIN KINASE"/>
    <property type="match status" value="1"/>
</dbReference>
<reference evidence="4 5" key="1">
    <citation type="journal article" date="2013" name="Nature">
        <title>Insights into bilaterian evolution from three spiralian genomes.</title>
        <authorList>
            <person name="Simakov O."/>
            <person name="Marletaz F."/>
            <person name="Cho S.J."/>
            <person name="Edsinger-Gonzales E."/>
            <person name="Havlak P."/>
            <person name="Hellsten U."/>
            <person name="Kuo D.H."/>
            <person name="Larsson T."/>
            <person name="Lv J."/>
            <person name="Arendt D."/>
            <person name="Savage R."/>
            <person name="Osoegawa K."/>
            <person name="de Jong P."/>
            <person name="Grimwood J."/>
            <person name="Chapman J.A."/>
            <person name="Shapiro H."/>
            <person name="Aerts A."/>
            <person name="Otillar R.P."/>
            <person name="Terry A.Y."/>
            <person name="Boore J.L."/>
            <person name="Grigoriev I.V."/>
            <person name="Lindberg D.R."/>
            <person name="Seaver E.C."/>
            <person name="Weisblat D.A."/>
            <person name="Putnam N.H."/>
            <person name="Rokhsar D.S."/>
        </authorList>
    </citation>
    <scope>NUCLEOTIDE SEQUENCE [LARGE SCALE GENOMIC DNA]</scope>
</reference>
<dbReference type="SUPFAM" id="SSF48371">
    <property type="entry name" value="ARM repeat"/>
    <property type="match status" value="1"/>
</dbReference>
<dbReference type="InterPro" id="IPR011029">
    <property type="entry name" value="DEATH-like_dom_sf"/>
</dbReference>
<dbReference type="Gene3D" id="1.10.533.10">
    <property type="entry name" value="Death Domain, Fas"/>
    <property type="match status" value="1"/>
</dbReference>
<dbReference type="InterPro" id="IPR000157">
    <property type="entry name" value="TIR_dom"/>
</dbReference>
<feature type="region of interest" description="Disordered" evidence="1">
    <location>
        <begin position="1324"/>
        <end position="1454"/>
    </location>
</feature>
<dbReference type="Pfam" id="PF00531">
    <property type="entry name" value="Death"/>
    <property type="match status" value="1"/>
</dbReference>
<dbReference type="EMBL" id="KB200701">
    <property type="protein sequence ID" value="ESP00619.1"/>
    <property type="molecule type" value="Genomic_DNA"/>
</dbReference>
<dbReference type="Gene3D" id="1.25.10.10">
    <property type="entry name" value="Leucine-rich Repeat Variant"/>
    <property type="match status" value="1"/>
</dbReference>
<feature type="domain" description="TIR" evidence="3">
    <location>
        <begin position="1186"/>
        <end position="1303"/>
    </location>
</feature>
<protein>
    <submittedName>
        <fullName evidence="4">Uncharacterized protein</fullName>
    </submittedName>
</protein>
<evidence type="ECO:0000313" key="4">
    <source>
        <dbReference type="EMBL" id="ESP00619.1"/>
    </source>
</evidence>
<feature type="compositionally biased region" description="Polar residues" evidence="1">
    <location>
        <begin position="1418"/>
        <end position="1436"/>
    </location>
</feature>